<evidence type="ECO:0000313" key="3">
    <source>
        <dbReference type="Proteomes" id="UP001163046"/>
    </source>
</evidence>
<dbReference type="EMBL" id="MU825405">
    <property type="protein sequence ID" value="KAJ7391604.1"/>
    <property type="molecule type" value="Genomic_DNA"/>
</dbReference>
<dbReference type="OrthoDB" id="2192946at2759"/>
<dbReference type="Proteomes" id="UP001163046">
    <property type="component" value="Unassembled WGS sequence"/>
</dbReference>
<accession>A0A9X0DB54</accession>
<keyword evidence="3" id="KW-1185">Reference proteome</keyword>
<sequence length="93" mass="9679">MLNIIARLDHNGYYTAQLEKKAAQDASALSGPSASKTSTKSLLSASVENVADVPMASAQMRSAVSLDQLPGGQSYLAKPTSLPDLSNGRGTKK</sequence>
<dbReference type="AlphaFoldDB" id="A0A9X0DB54"/>
<proteinExistence type="predicted"/>
<protein>
    <submittedName>
        <fullName evidence="2">Gamma-tubulin complex component 2</fullName>
    </submittedName>
</protein>
<organism evidence="2 3">
    <name type="scientific">Desmophyllum pertusum</name>
    <dbReference type="NCBI Taxonomy" id="174260"/>
    <lineage>
        <taxon>Eukaryota</taxon>
        <taxon>Metazoa</taxon>
        <taxon>Cnidaria</taxon>
        <taxon>Anthozoa</taxon>
        <taxon>Hexacorallia</taxon>
        <taxon>Scleractinia</taxon>
        <taxon>Caryophylliina</taxon>
        <taxon>Caryophylliidae</taxon>
        <taxon>Desmophyllum</taxon>
    </lineage>
</organism>
<evidence type="ECO:0000313" key="2">
    <source>
        <dbReference type="EMBL" id="KAJ7391604.1"/>
    </source>
</evidence>
<evidence type="ECO:0000256" key="1">
    <source>
        <dbReference type="SAM" id="MobiDB-lite"/>
    </source>
</evidence>
<feature type="region of interest" description="Disordered" evidence="1">
    <location>
        <begin position="70"/>
        <end position="93"/>
    </location>
</feature>
<name>A0A9X0DB54_9CNID</name>
<comment type="caution">
    <text evidence="2">The sequence shown here is derived from an EMBL/GenBank/DDBJ whole genome shotgun (WGS) entry which is preliminary data.</text>
</comment>
<gene>
    <name evidence="2" type="primary">TUBGCP2_1</name>
    <name evidence="2" type="ORF">OS493_017301</name>
</gene>
<reference evidence="2" key="1">
    <citation type="submission" date="2023-01" db="EMBL/GenBank/DDBJ databases">
        <title>Genome assembly of the deep-sea coral Lophelia pertusa.</title>
        <authorList>
            <person name="Herrera S."/>
            <person name="Cordes E."/>
        </authorList>
    </citation>
    <scope>NUCLEOTIDE SEQUENCE</scope>
    <source>
        <strain evidence="2">USNM1676648</strain>
        <tissue evidence="2">Polyp</tissue>
    </source>
</reference>